<proteinExistence type="inferred from homology"/>
<evidence type="ECO:0000256" key="1">
    <source>
        <dbReference type="ARBA" id="ARBA00006485"/>
    </source>
</evidence>
<evidence type="ECO:0000313" key="9">
    <source>
        <dbReference type="Proteomes" id="UP001235939"/>
    </source>
</evidence>
<dbReference type="Gene3D" id="3.30.200.20">
    <property type="entry name" value="Phosphorylase Kinase, domain 1"/>
    <property type="match status" value="1"/>
</dbReference>
<keyword evidence="5" id="KW-0418">Kinase</keyword>
<dbReference type="Pfam" id="PF00069">
    <property type="entry name" value="Pkinase"/>
    <property type="match status" value="1"/>
</dbReference>
<evidence type="ECO:0000259" key="7">
    <source>
        <dbReference type="PROSITE" id="PS50011"/>
    </source>
</evidence>
<protein>
    <recommendedName>
        <fullName evidence="7">Protein kinase domain-containing protein</fullName>
    </recommendedName>
</protein>
<dbReference type="SMART" id="SM00220">
    <property type="entry name" value="S_TKc"/>
    <property type="match status" value="1"/>
</dbReference>
<keyword evidence="2" id="KW-0723">Serine/threonine-protein kinase</keyword>
<dbReference type="SUPFAM" id="SSF56112">
    <property type="entry name" value="Protein kinase-like (PK-like)"/>
    <property type="match status" value="1"/>
</dbReference>
<dbReference type="Proteomes" id="UP001235939">
    <property type="component" value="Chromosome 10"/>
</dbReference>
<evidence type="ECO:0000313" key="8">
    <source>
        <dbReference type="EMBL" id="UYV72681.1"/>
    </source>
</evidence>
<reference evidence="8 9" key="1">
    <citation type="submission" date="2022-01" db="EMBL/GenBank/DDBJ databases">
        <title>A chromosomal length assembly of Cordylochernes scorpioides.</title>
        <authorList>
            <person name="Zeh D."/>
            <person name="Zeh J."/>
        </authorList>
    </citation>
    <scope>NUCLEOTIDE SEQUENCE [LARGE SCALE GENOMIC DNA]</scope>
    <source>
        <strain evidence="8">IN4F17</strain>
        <tissue evidence="8">Whole Body</tissue>
    </source>
</reference>
<evidence type="ECO:0000256" key="3">
    <source>
        <dbReference type="ARBA" id="ARBA00022679"/>
    </source>
</evidence>
<organism evidence="8 9">
    <name type="scientific">Cordylochernes scorpioides</name>
    <dbReference type="NCBI Taxonomy" id="51811"/>
    <lineage>
        <taxon>Eukaryota</taxon>
        <taxon>Metazoa</taxon>
        <taxon>Ecdysozoa</taxon>
        <taxon>Arthropoda</taxon>
        <taxon>Chelicerata</taxon>
        <taxon>Arachnida</taxon>
        <taxon>Pseudoscorpiones</taxon>
        <taxon>Cheliferoidea</taxon>
        <taxon>Chernetidae</taxon>
        <taxon>Cordylochernes</taxon>
    </lineage>
</organism>
<dbReference type="InterPro" id="IPR000719">
    <property type="entry name" value="Prot_kinase_dom"/>
</dbReference>
<sequence length="336" mass="38973">MMRNNNYLSPDYQNVYSSSSIPVIFDQKVSKYYSFEDAIEKGGFGTVFRAYSRETGEKVAIKRTKKCSSASSVEIDHSKEEVYISVYLNHPNIVYCTESFSNHGETFYLVMEYMSYDLHYLLWEWKIEFKMGEKRNIFSSVCRGLEYLHNKNIVHRDIKSSNILINKNGDVKIGDFGLAIDKNFNHGPYDHGVGTITYSSPEVLLGEKSYDSSVDLWGLGIILVNLFRVKLFRSGCERDTDQLYYISTSVLYSSIFQFDFVPKVITVLAPRILHRYLKDLPESAKILTDKLLQYDPRERPSAKECLESDFLTEGEITPLKDLYKRRTTRKRSRTSH</sequence>
<keyword evidence="6" id="KW-0067">ATP-binding</keyword>
<accession>A0ABY6KV04</accession>
<dbReference type="InterPro" id="IPR050108">
    <property type="entry name" value="CDK"/>
</dbReference>
<dbReference type="EMBL" id="CP092872">
    <property type="protein sequence ID" value="UYV72681.1"/>
    <property type="molecule type" value="Genomic_DNA"/>
</dbReference>
<evidence type="ECO:0000256" key="2">
    <source>
        <dbReference type="ARBA" id="ARBA00022527"/>
    </source>
</evidence>
<evidence type="ECO:0000256" key="6">
    <source>
        <dbReference type="ARBA" id="ARBA00022840"/>
    </source>
</evidence>
<dbReference type="PANTHER" id="PTHR24056">
    <property type="entry name" value="CELL DIVISION PROTEIN KINASE"/>
    <property type="match status" value="1"/>
</dbReference>
<keyword evidence="3" id="KW-0808">Transferase</keyword>
<name>A0ABY6KV04_9ARAC</name>
<dbReference type="Gene3D" id="1.10.510.10">
    <property type="entry name" value="Transferase(Phosphotransferase) domain 1"/>
    <property type="match status" value="1"/>
</dbReference>
<dbReference type="PROSITE" id="PS00108">
    <property type="entry name" value="PROTEIN_KINASE_ST"/>
    <property type="match status" value="1"/>
</dbReference>
<evidence type="ECO:0000256" key="5">
    <source>
        <dbReference type="ARBA" id="ARBA00022777"/>
    </source>
</evidence>
<dbReference type="InterPro" id="IPR011009">
    <property type="entry name" value="Kinase-like_dom_sf"/>
</dbReference>
<keyword evidence="9" id="KW-1185">Reference proteome</keyword>
<dbReference type="PROSITE" id="PS50011">
    <property type="entry name" value="PROTEIN_KINASE_DOM"/>
    <property type="match status" value="1"/>
</dbReference>
<evidence type="ECO:0000256" key="4">
    <source>
        <dbReference type="ARBA" id="ARBA00022741"/>
    </source>
</evidence>
<comment type="similarity">
    <text evidence="1">Belongs to the protein kinase superfamily. CMGC Ser/Thr protein kinase family. CDC2/CDKX subfamily.</text>
</comment>
<dbReference type="InterPro" id="IPR008271">
    <property type="entry name" value="Ser/Thr_kinase_AS"/>
</dbReference>
<feature type="domain" description="Protein kinase" evidence="7">
    <location>
        <begin position="33"/>
        <end position="311"/>
    </location>
</feature>
<gene>
    <name evidence="8" type="ORF">LAZ67_10000288</name>
</gene>
<keyword evidence="4" id="KW-0547">Nucleotide-binding</keyword>